<dbReference type="GO" id="GO:0003700">
    <property type="term" value="F:DNA-binding transcription factor activity"/>
    <property type="evidence" value="ECO:0007669"/>
    <property type="project" value="InterPro"/>
</dbReference>
<dbReference type="Gene3D" id="1.20.120.530">
    <property type="entry name" value="GntR ligand-binding domain-like"/>
    <property type="match status" value="1"/>
</dbReference>
<evidence type="ECO:0000313" key="6">
    <source>
        <dbReference type="Proteomes" id="UP000309747"/>
    </source>
</evidence>
<dbReference type="SUPFAM" id="SSF46785">
    <property type="entry name" value="Winged helix' DNA-binding domain"/>
    <property type="match status" value="1"/>
</dbReference>
<dbReference type="PANTHER" id="PTHR43537:SF5">
    <property type="entry name" value="UXU OPERON TRANSCRIPTIONAL REGULATOR"/>
    <property type="match status" value="1"/>
</dbReference>
<sequence length="255" mass="27572">MAFSDDEAIQAEGSATSTYALAQLRSYIEAQGAQQGSRLPTERQLAEEMGVGRRAVRRALEMLENEGRITRRQGAGTFIGSAPAQPVTRDALIGATDFFEIMEVRLRLEPQLAALAALRGKPGQIARMFELSDRIAQCRDADEGELWDGALHRQIAEAAGNALFLSLFDIVNQVRQDAAWQAVRERARGGLAGHALPVAQHRAIVEAIAARDPQGAAEQMRVHLFSIQEKLIRLGSADADAAPFAIPEPGQPANA</sequence>
<dbReference type="InterPro" id="IPR036390">
    <property type="entry name" value="WH_DNA-bd_sf"/>
</dbReference>
<dbReference type="AlphaFoldDB" id="A0A4U0RDR3"/>
<dbReference type="OrthoDB" id="284307at2"/>
<name>A0A4U0RDR3_9RHOB</name>
<protein>
    <submittedName>
        <fullName evidence="5">FadR family transcriptional regulator</fullName>
    </submittedName>
</protein>
<dbReference type="Gene3D" id="1.10.10.10">
    <property type="entry name" value="Winged helix-like DNA-binding domain superfamily/Winged helix DNA-binding domain"/>
    <property type="match status" value="1"/>
</dbReference>
<evidence type="ECO:0000256" key="1">
    <source>
        <dbReference type="ARBA" id="ARBA00023015"/>
    </source>
</evidence>
<dbReference type="InterPro" id="IPR008920">
    <property type="entry name" value="TF_FadR/GntR_C"/>
</dbReference>
<keyword evidence="6" id="KW-1185">Reference proteome</keyword>
<evidence type="ECO:0000256" key="3">
    <source>
        <dbReference type="ARBA" id="ARBA00023163"/>
    </source>
</evidence>
<dbReference type="PANTHER" id="PTHR43537">
    <property type="entry name" value="TRANSCRIPTIONAL REGULATOR, GNTR FAMILY"/>
    <property type="match status" value="1"/>
</dbReference>
<dbReference type="SMART" id="SM00345">
    <property type="entry name" value="HTH_GNTR"/>
    <property type="match status" value="1"/>
</dbReference>
<dbReference type="CDD" id="cd07377">
    <property type="entry name" value="WHTH_GntR"/>
    <property type="match status" value="1"/>
</dbReference>
<feature type="domain" description="HTH gntR-type" evidence="4">
    <location>
        <begin position="14"/>
        <end position="82"/>
    </location>
</feature>
<dbReference type="PROSITE" id="PS50949">
    <property type="entry name" value="HTH_GNTR"/>
    <property type="match status" value="1"/>
</dbReference>
<dbReference type="InterPro" id="IPR000524">
    <property type="entry name" value="Tscrpt_reg_HTH_GntR"/>
</dbReference>
<evidence type="ECO:0000313" key="5">
    <source>
        <dbReference type="EMBL" id="TJZ93523.1"/>
    </source>
</evidence>
<comment type="caution">
    <text evidence="5">The sequence shown here is derived from an EMBL/GenBank/DDBJ whole genome shotgun (WGS) entry which is preliminary data.</text>
</comment>
<dbReference type="Proteomes" id="UP000309747">
    <property type="component" value="Unassembled WGS sequence"/>
</dbReference>
<dbReference type="Pfam" id="PF07729">
    <property type="entry name" value="FCD"/>
    <property type="match status" value="1"/>
</dbReference>
<keyword evidence="1" id="KW-0805">Transcription regulation</keyword>
<dbReference type="GO" id="GO:0003677">
    <property type="term" value="F:DNA binding"/>
    <property type="evidence" value="ECO:0007669"/>
    <property type="project" value="UniProtKB-KW"/>
</dbReference>
<dbReference type="EMBL" id="SUNI01000002">
    <property type="protein sequence ID" value="TJZ93523.1"/>
    <property type="molecule type" value="Genomic_DNA"/>
</dbReference>
<dbReference type="InterPro" id="IPR011711">
    <property type="entry name" value="GntR_C"/>
</dbReference>
<dbReference type="Pfam" id="PF00392">
    <property type="entry name" value="GntR"/>
    <property type="match status" value="1"/>
</dbReference>
<organism evidence="5 6">
    <name type="scientific">Paracoccus gahaiensis</name>
    <dbReference type="NCBI Taxonomy" id="1706839"/>
    <lineage>
        <taxon>Bacteria</taxon>
        <taxon>Pseudomonadati</taxon>
        <taxon>Pseudomonadota</taxon>
        <taxon>Alphaproteobacteria</taxon>
        <taxon>Rhodobacterales</taxon>
        <taxon>Paracoccaceae</taxon>
        <taxon>Paracoccus</taxon>
    </lineage>
</organism>
<gene>
    <name evidence="5" type="ORF">FA743_03450</name>
</gene>
<keyword evidence="2" id="KW-0238">DNA-binding</keyword>
<dbReference type="SUPFAM" id="SSF48008">
    <property type="entry name" value="GntR ligand-binding domain-like"/>
    <property type="match status" value="1"/>
</dbReference>
<evidence type="ECO:0000259" key="4">
    <source>
        <dbReference type="PROSITE" id="PS50949"/>
    </source>
</evidence>
<reference evidence="5 6" key="1">
    <citation type="submission" date="2019-04" db="EMBL/GenBank/DDBJ databases">
        <authorList>
            <person name="Li J."/>
        </authorList>
    </citation>
    <scope>NUCLEOTIDE SEQUENCE [LARGE SCALE GENOMIC DNA]</scope>
    <source>
        <strain evidence="5 6">KCTC 42687</strain>
    </source>
</reference>
<dbReference type="InterPro" id="IPR036388">
    <property type="entry name" value="WH-like_DNA-bd_sf"/>
</dbReference>
<accession>A0A4U0RDR3</accession>
<proteinExistence type="predicted"/>
<evidence type="ECO:0000256" key="2">
    <source>
        <dbReference type="ARBA" id="ARBA00023125"/>
    </source>
</evidence>
<dbReference type="PRINTS" id="PR00035">
    <property type="entry name" value="HTHGNTR"/>
</dbReference>
<dbReference type="SMART" id="SM00895">
    <property type="entry name" value="FCD"/>
    <property type="match status" value="1"/>
</dbReference>
<keyword evidence="3" id="KW-0804">Transcription</keyword>